<organism evidence="2 3">
    <name type="scientific">Achromobacter spanius</name>
    <dbReference type="NCBI Taxonomy" id="217203"/>
    <lineage>
        <taxon>Bacteria</taxon>
        <taxon>Pseudomonadati</taxon>
        <taxon>Pseudomonadota</taxon>
        <taxon>Betaproteobacteria</taxon>
        <taxon>Burkholderiales</taxon>
        <taxon>Alcaligenaceae</taxon>
        <taxon>Achromobacter</taxon>
    </lineage>
</organism>
<keyword evidence="1" id="KW-0732">Signal</keyword>
<reference evidence="2 3" key="1">
    <citation type="submission" date="2017-09" db="EMBL/GenBank/DDBJ databases">
        <title>Genomic, metabolic, and phenotypic characteristics of bacterial isolates from the natural microbiome of the model nematode Caenorhabditis elegans.</title>
        <authorList>
            <person name="Zimmermann J."/>
            <person name="Obeng N."/>
            <person name="Yang W."/>
            <person name="Obeng O."/>
            <person name="Kissoyan K."/>
            <person name="Pees B."/>
            <person name="Dirksen P."/>
            <person name="Hoppner M."/>
            <person name="Franke A."/>
            <person name="Rosenstiel P."/>
            <person name="Leippe M."/>
            <person name="Dierking K."/>
            <person name="Kaleta C."/>
            <person name="Schulenburg H."/>
        </authorList>
    </citation>
    <scope>NUCLEOTIDE SEQUENCE [LARGE SCALE GENOMIC DNA]</scope>
    <source>
        <strain evidence="2 3">MYb73</strain>
    </source>
</reference>
<proteinExistence type="predicted"/>
<dbReference type="AlphaFoldDB" id="A0A2S0IFS6"/>
<sequence>MAQGLLRRALAVCLCLAGLFSGSASAQDFDRAAELKRYRTWLAVFTQDMDRLAAARGPLNDAQLDAMFVKSVVPGSRAAGFIRQAFTRRSGDGDYRAEHGLRPVFMCVLASGIPAGQGGTYPEADAAFKGTDLTVWYLHVDVGDMTNTYLLSSGHFTPYRLPPAGTFERKAYPFLLMESREGALRLGGVSAELWGLVAWLHNAAN</sequence>
<dbReference type="Proteomes" id="UP000239477">
    <property type="component" value="Chromosome"/>
</dbReference>
<name>A0A2S0IFS6_9BURK</name>
<dbReference type="OrthoDB" id="6047714at2"/>
<evidence type="ECO:0000313" key="3">
    <source>
        <dbReference type="Proteomes" id="UP000239477"/>
    </source>
</evidence>
<accession>A0A2S0IFS6</accession>
<keyword evidence="3" id="KW-1185">Reference proteome</keyword>
<protein>
    <submittedName>
        <fullName evidence="2">Uncharacterized protein</fullName>
    </submittedName>
</protein>
<feature type="signal peptide" evidence="1">
    <location>
        <begin position="1"/>
        <end position="26"/>
    </location>
</feature>
<evidence type="ECO:0000313" key="2">
    <source>
        <dbReference type="EMBL" id="AVJ30881.1"/>
    </source>
</evidence>
<dbReference type="EMBL" id="CP023270">
    <property type="protein sequence ID" value="AVJ30881.1"/>
    <property type="molecule type" value="Genomic_DNA"/>
</dbReference>
<evidence type="ECO:0000256" key="1">
    <source>
        <dbReference type="SAM" id="SignalP"/>
    </source>
</evidence>
<feature type="chain" id="PRO_5015595730" evidence="1">
    <location>
        <begin position="27"/>
        <end position="205"/>
    </location>
</feature>
<gene>
    <name evidence="2" type="ORF">CLM73_05270</name>
</gene>